<name>A0A9P4GG21_9PLEO</name>
<dbReference type="EMBL" id="ML976616">
    <property type="protein sequence ID" value="KAF1844967.1"/>
    <property type="molecule type" value="Genomic_DNA"/>
</dbReference>
<organism evidence="1 2">
    <name type="scientific">Cucurbitaria berberidis CBS 394.84</name>
    <dbReference type="NCBI Taxonomy" id="1168544"/>
    <lineage>
        <taxon>Eukaryota</taxon>
        <taxon>Fungi</taxon>
        <taxon>Dikarya</taxon>
        <taxon>Ascomycota</taxon>
        <taxon>Pezizomycotina</taxon>
        <taxon>Dothideomycetes</taxon>
        <taxon>Pleosporomycetidae</taxon>
        <taxon>Pleosporales</taxon>
        <taxon>Pleosporineae</taxon>
        <taxon>Cucurbitariaceae</taxon>
        <taxon>Cucurbitaria</taxon>
    </lineage>
</organism>
<dbReference type="RefSeq" id="XP_040787530.1">
    <property type="nucleotide sequence ID" value="XM_040936823.1"/>
</dbReference>
<sequence>MCFYLLKEKYADNTAAVVTACCFRSREAYDDYLGSTTKSTLDQICKTKDLLREPAREQHLNPVAGFPLRSTDPHSGSASHAALAKIEYASAMRSKGIEFWKHVAKEVEENEKEGTYTYWFLADPEDENTLYSLERYRDEGYLWDVHVPSRAIQDNIKNQKHIRTGLVLRGFESVE</sequence>
<reference evidence="1" key="1">
    <citation type="submission" date="2020-01" db="EMBL/GenBank/DDBJ databases">
        <authorList>
            <consortium name="DOE Joint Genome Institute"/>
            <person name="Haridas S."/>
            <person name="Albert R."/>
            <person name="Binder M."/>
            <person name="Bloem J."/>
            <person name="Labutti K."/>
            <person name="Salamov A."/>
            <person name="Andreopoulos B."/>
            <person name="Baker S.E."/>
            <person name="Barry K."/>
            <person name="Bills G."/>
            <person name="Bluhm B.H."/>
            <person name="Cannon C."/>
            <person name="Castanera R."/>
            <person name="Culley D.E."/>
            <person name="Daum C."/>
            <person name="Ezra D."/>
            <person name="Gonzalez J.B."/>
            <person name="Henrissat B."/>
            <person name="Kuo A."/>
            <person name="Liang C."/>
            <person name="Lipzen A."/>
            <person name="Lutzoni F."/>
            <person name="Magnuson J."/>
            <person name="Mondo S."/>
            <person name="Nolan M."/>
            <person name="Ohm R."/>
            <person name="Pangilinan J."/>
            <person name="Park H.-J."/>
            <person name="Ramirez L."/>
            <person name="Alfaro M."/>
            <person name="Sun H."/>
            <person name="Tritt A."/>
            <person name="Yoshinaga Y."/>
            <person name="Zwiers L.-H."/>
            <person name="Turgeon B.G."/>
            <person name="Goodwin S.B."/>
            <person name="Spatafora J.W."/>
            <person name="Crous P.W."/>
            <person name="Grigoriev I.V."/>
        </authorList>
    </citation>
    <scope>NUCLEOTIDE SEQUENCE</scope>
    <source>
        <strain evidence="1">CBS 394.84</strain>
    </source>
</reference>
<proteinExistence type="predicted"/>
<dbReference type="OrthoDB" id="4520428at2759"/>
<comment type="caution">
    <text evidence="1">The sequence shown here is derived from an EMBL/GenBank/DDBJ whole genome shotgun (WGS) entry which is preliminary data.</text>
</comment>
<gene>
    <name evidence="1" type="ORF">K460DRAFT_405246</name>
</gene>
<dbReference type="SUPFAM" id="SSF54909">
    <property type="entry name" value="Dimeric alpha+beta barrel"/>
    <property type="match status" value="1"/>
</dbReference>
<dbReference type="AlphaFoldDB" id="A0A9P4GG21"/>
<evidence type="ECO:0000313" key="2">
    <source>
        <dbReference type="Proteomes" id="UP000800039"/>
    </source>
</evidence>
<dbReference type="GeneID" id="63854073"/>
<evidence type="ECO:0000313" key="1">
    <source>
        <dbReference type="EMBL" id="KAF1844967.1"/>
    </source>
</evidence>
<evidence type="ECO:0008006" key="3">
    <source>
        <dbReference type="Google" id="ProtNLM"/>
    </source>
</evidence>
<dbReference type="Gene3D" id="3.30.70.100">
    <property type="match status" value="1"/>
</dbReference>
<dbReference type="InterPro" id="IPR011008">
    <property type="entry name" value="Dimeric_a/b-barrel"/>
</dbReference>
<dbReference type="Proteomes" id="UP000800039">
    <property type="component" value="Unassembled WGS sequence"/>
</dbReference>
<keyword evidence="2" id="KW-1185">Reference proteome</keyword>
<accession>A0A9P4GG21</accession>
<protein>
    <recommendedName>
        <fullName evidence="3">ABM domain-containing protein</fullName>
    </recommendedName>
</protein>